<dbReference type="AlphaFoldDB" id="A0A9X2SQG0"/>
<proteinExistence type="predicted"/>
<comment type="caution">
    <text evidence="1">The sequence shown here is derived from an EMBL/GenBank/DDBJ whole genome shotgun (WGS) entry which is preliminary data.</text>
</comment>
<dbReference type="EMBL" id="JAMXQV010000034">
    <property type="protein sequence ID" value="MCR6489623.1"/>
    <property type="molecule type" value="Genomic_DNA"/>
</dbReference>
<sequence length="165" mass="18314">MVNEIVYVTHEDPVWRPEPAYIALVDLAPFGLEGQQEQVWLKPSADGVFEVACIPFCAYGMALGDQVALADERFVGRVVARSGRRVFRVFFTEPRPPGDAREGLRTAIAEGGFLAEWQGDRHVAIDVPDGAATSAVWMAVREEIENQTAYWEWADGEPFRTTADA</sequence>
<dbReference type="Pfam" id="PF14085">
    <property type="entry name" value="DUF4265"/>
    <property type="match status" value="1"/>
</dbReference>
<gene>
    <name evidence="1" type="ORF">M8542_43090</name>
</gene>
<dbReference type="RefSeq" id="WP_257926186.1">
    <property type="nucleotide sequence ID" value="NZ_JAMXQV010000034.1"/>
</dbReference>
<organism evidence="1 2">
    <name type="scientific">Amycolatopsis iheyensis</name>
    <dbReference type="NCBI Taxonomy" id="2945988"/>
    <lineage>
        <taxon>Bacteria</taxon>
        <taxon>Bacillati</taxon>
        <taxon>Actinomycetota</taxon>
        <taxon>Actinomycetes</taxon>
        <taxon>Pseudonocardiales</taxon>
        <taxon>Pseudonocardiaceae</taxon>
        <taxon>Amycolatopsis</taxon>
    </lineage>
</organism>
<evidence type="ECO:0000313" key="1">
    <source>
        <dbReference type="EMBL" id="MCR6489623.1"/>
    </source>
</evidence>
<dbReference type="Proteomes" id="UP001144096">
    <property type="component" value="Unassembled WGS sequence"/>
</dbReference>
<accession>A0A9X2SQG0</accession>
<protein>
    <submittedName>
        <fullName evidence="1">DUF4265 domain-containing protein</fullName>
    </submittedName>
</protein>
<keyword evidence="2" id="KW-1185">Reference proteome</keyword>
<reference evidence="1" key="1">
    <citation type="submission" date="2022-06" db="EMBL/GenBank/DDBJ databases">
        <title>Amycolatopsis iheyaensis sp. nov., a new species of the genus Amycolatopsis isolated from soil in Iheya island, Japan.</title>
        <authorList>
            <person name="Ngamcharungchit C."/>
            <person name="Kanto H."/>
            <person name="Take A."/>
            <person name="Intra B."/>
            <person name="Matsumoto A."/>
            <person name="Panbangred W."/>
            <person name="Inahashi Y."/>
        </authorList>
    </citation>
    <scope>NUCLEOTIDE SEQUENCE</scope>
    <source>
        <strain evidence="1">OK19-0408</strain>
    </source>
</reference>
<dbReference type="InterPro" id="IPR025361">
    <property type="entry name" value="DUF4265"/>
</dbReference>
<evidence type="ECO:0000313" key="2">
    <source>
        <dbReference type="Proteomes" id="UP001144096"/>
    </source>
</evidence>
<name>A0A9X2SQG0_9PSEU</name>